<dbReference type="FunFam" id="2.40.30.10:FF:000004">
    <property type="entry name" value="50S ribosomal protein L3"/>
    <property type="match status" value="1"/>
</dbReference>
<name>A0A8J7UV69_9BACT</name>
<dbReference type="GO" id="GO:0003735">
    <property type="term" value="F:structural constituent of ribosome"/>
    <property type="evidence" value="ECO:0007669"/>
    <property type="project" value="UniProtKB-UniRule"/>
</dbReference>
<evidence type="ECO:0000256" key="6">
    <source>
        <dbReference type="ARBA" id="ARBA00035243"/>
    </source>
</evidence>
<dbReference type="GO" id="GO:0006412">
    <property type="term" value="P:translation"/>
    <property type="evidence" value="ECO:0007669"/>
    <property type="project" value="UniProtKB-UniRule"/>
</dbReference>
<dbReference type="Gene3D" id="2.40.30.10">
    <property type="entry name" value="Translation factors"/>
    <property type="match status" value="1"/>
</dbReference>
<feature type="region of interest" description="Disordered" evidence="10">
    <location>
        <begin position="128"/>
        <end position="157"/>
    </location>
</feature>
<organism evidence="11 12">
    <name type="scientific">Natronogracilivirga saccharolytica</name>
    <dbReference type="NCBI Taxonomy" id="2812953"/>
    <lineage>
        <taxon>Bacteria</taxon>
        <taxon>Pseudomonadati</taxon>
        <taxon>Balneolota</taxon>
        <taxon>Balneolia</taxon>
        <taxon>Balneolales</taxon>
        <taxon>Cyclonatronaceae</taxon>
        <taxon>Natronogracilivirga</taxon>
    </lineage>
</organism>
<gene>
    <name evidence="7 11" type="primary">rplC</name>
    <name evidence="11" type="ORF">NATSA_06255</name>
</gene>
<sequence>MTGLIGKKIGMTNVFDDNGNNVPVTVVEVEPCVITQIKSMEVDGYDAIQIAAVEKKEKNVSKALRGHFAKANTSPKRYIREMRDFVPEGAKVGDTLKIDDVFRENTYVDVVGTTKGKGFQGVVKRHGFSGVGGQTHGQKDRERAPGSIGQSADPSKVFKGIKMGGQDGNSRVKVKRLQLMKVLPESNLILIKGAIPGPKNRLVEVYNHG</sequence>
<keyword evidence="2 7" id="KW-0699">rRNA-binding</keyword>
<comment type="function">
    <text evidence="7 9">One of the primary rRNA binding proteins, it binds directly near the 3'-end of the 23S rRNA, where it nucleates assembly of the 50S subunit.</text>
</comment>
<reference evidence="11" key="1">
    <citation type="submission" date="2021-02" db="EMBL/GenBank/DDBJ databases">
        <title>Natronogracilivirga saccharolytica gen. nov. sp. nov. a new anaerobic, haloalkiliphilic carbohydrate-fermenting bacterium from soda lake and proposing of Cyclonatronumiaceae fam. nov. in the phylum Balneolaeota.</title>
        <authorList>
            <person name="Zhilina T.N."/>
            <person name="Sorokin D.Y."/>
            <person name="Zavarzina D.G."/>
            <person name="Toshchakov S.V."/>
            <person name="Kublanov I.V."/>
        </authorList>
    </citation>
    <scope>NUCLEOTIDE SEQUENCE</scope>
    <source>
        <strain evidence="11">Z-1702</strain>
    </source>
</reference>
<evidence type="ECO:0000256" key="10">
    <source>
        <dbReference type="SAM" id="MobiDB-lite"/>
    </source>
</evidence>
<dbReference type="InterPro" id="IPR009000">
    <property type="entry name" value="Transl_B-barrel_sf"/>
</dbReference>
<comment type="caution">
    <text evidence="11">The sequence shown here is derived from an EMBL/GenBank/DDBJ whole genome shotgun (WGS) entry which is preliminary data.</text>
</comment>
<accession>A0A8J7UV69</accession>
<keyword evidence="3 7" id="KW-0694">RNA-binding</keyword>
<keyword evidence="12" id="KW-1185">Reference proteome</keyword>
<dbReference type="EMBL" id="JAFIDN010000003">
    <property type="protein sequence ID" value="MBP3192257.1"/>
    <property type="molecule type" value="Genomic_DNA"/>
</dbReference>
<dbReference type="Pfam" id="PF00297">
    <property type="entry name" value="Ribosomal_L3"/>
    <property type="match status" value="1"/>
</dbReference>
<dbReference type="Proteomes" id="UP000673975">
    <property type="component" value="Unassembled WGS sequence"/>
</dbReference>
<proteinExistence type="inferred from homology"/>
<dbReference type="SUPFAM" id="SSF50447">
    <property type="entry name" value="Translation proteins"/>
    <property type="match status" value="1"/>
</dbReference>
<evidence type="ECO:0000313" key="11">
    <source>
        <dbReference type="EMBL" id="MBP3192257.1"/>
    </source>
</evidence>
<evidence type="ECO:0000256" key="5">
    <source>
        <dbReference type="ARBA" id="ARBA00023274"/>
    </source>
</evidence>
<evidence type="ECO:0000256" key="7">
    <source>
        <dbReference type="HAMAP-Rule" id="MF_01325"/>
    </source>
</evidence>
<keyword evidence="5 7" id="KW-0687">Ribonucleoprotein</keyword>
<evidence type="ECO:0000256" key="8">
    <source>
        <dbReference type="RuleBase" id="RU003905"/>
    </source>
</evidence>
<keyword evidence="4 7" id="KW-0689">Ribosomal protein</keyword>
<dbReference type="NCBIfam" id="TIGR03625">
    <property type="entry name" value="L3_bact"/>
    <property type="match status" value="1"/>
</dbReference>
<dbReference type="GO" id="GO:0022625">
    <property type="term" value="C:cytosolic large ribosomal subunit"/>
    <property type="evidence" value="ECO:0007669"/>
    <property type="project" value="TreeGrafter"/>
</dbReference>
<dbReference type="PANTHER" id="PTHR11229:SF16">
    <property type="entry name" value="LARGE RIBOSOMAL SUBUNIT PROTEIN UL3C"/>
    <property type="match status" value="1"/>
</dbReference>
<dbReference type="Gene3D" id="3.30.160.810">
    <property type="match status" value="1"/>
</dbReference>
<evidence type="ECO:0000256" key="9">
    <source>
        <dbReference type="RuleBase" id="RU003906"/>
    </source>
</evidence>
<dbReference type="InterPro" id="IPR019926">
    <property type="entry name" value="Ribosomal_uL3_CS"/>
</dbReference>
<protein>
    <recommendedName>
        <fullName evidence="6 7">Large ribosomal subunit protein uL3</fullName>
    </recommendedName>
</protein>
<dbReference type="PROSITE" id="PS00474">
    <property type="entry name" value="RIBOSOMAL_L3"/>
    <property type="match status" value="1"/>
</dbReference>
<comment type="similarity">
    <text evidence="1 7 8">Belongs to the universal ribosomal protein uL3 family.</text>
</comment>
<comment type="subunit">
    <text evidence="7 9">Part of the 50S ribosomal subunit. Forms a cluster with proteins L14 and L19.</text>
</comment>
<dbReference type="AlphaFoldDB" id="A0A8J7UV69"/>
<dbReference type="HAMAP" id="MF_01325_B">
    <property type="entry name" value="Ribosomal_uL3_B"/>
    <property type="match status" value="1"/>
</dbReference>
<evidence type="ECO:0000313" key="12">
    <source>
        <dbReference type="Proteomes" id="UP000673975"/>
    </source>
</evidence>
<dbReference type="PANTHER" id="PTHR11229">
    <property type="entry name" value="50S RIBOSOMAL PROTEIN L3"/>
    <property type="match status" value="1"/>
</dbReference>
<evidence type="ECO:0000256" key="1">
    <source>
        <dbReference type="ARBA" id="ARBA00006540"/>
    </source>
</evidence>
<dbReference type="InterPro" id="IPR000597">
    <property type="entry name" value="Ribosomal_uL3"/>
</dbReference>
<evidence type="ECO:0000256" key="3">
    <source>
        <dbReference type="ARBA" id="ARBA00022884"/>
    </source>
</evidence>
<evidence type="ECO:0000256" key="2">
    <source>
        <dbReference type="ARBA" id="ARBA00022730"/>
    </source>
</evidence>
<evidence type="ECO:0000256" key="4">
    <source>
        <dbReference type="ARBA" id="ARBA00022980"/>
    </source>
</evidence>
<dbReference type="RefSeq" id="WP_210511146.1">
    <property type="nucleotide sequence ID" value="NZ_JAFIDN010000003.1"/>
</dbReference>
<dbReference type="GO" id="GO:0019843">
    <property type="term" value="F:rRNA binding"/>
    <property type="evidence" value="ECO:0007669"/>
    <property type="project" value="UniProtKB-UniRule"/>
</dbReference>
<dbReference type="InterPro" id="IPR019927">
    <property type="entry name" value="Ribosomal_uL3_bac/org-type"/>
</dbReference>
<dbReference type="FunFam" id="3.30.160.810:FF:000001">
    <property type="entry name" value="50S ribosomal protein L3"/>
    <property type="match status" value="1"/>
</dbReference>